<dbReference type="GeneID" id="132542574"/>
<dbReference type="Gene3D" id="3.10.20.90">
    <property type="entry name" value="Phosphatidylinositol 3-kinase Catalytic Subunit, Chain A, domain 1"/>
    <property type="match status" value="1"/>
</dbReference>
<feature type="domain" description="RAWUL" evidence="2">
    <location>
        <begin position="23"/>
        <end position="72"/>
    </location>
</feature>
<sequence length="143" mass="15670">MPRSSKFYKGIRDREKGPLANAKFLRSKMGVPSKYKVEVLYEDEPLKKYYTLMGIAYIYPWQQNGPFPLKYSVQPACKLLTLGTNTRRASVTSVSQSTSSQPCHAAATPSSLPSPAPSPGSPSSRPTSPNPWAAAVLPRIPNE</sequence>
<accession>A0ABM3YJ41</accession>
<name>A0ABM3YJ41_ERIEU</name>
<dbReference type="PANTHER" id="PTHR10825">
    <property type="entry name" value="RING FINGER DOMAIN-CONTAINING, POLYCOMB GROUP COMPONENT"/>
    <property type="match status" value="1"/>
</dbReference>
<feature type="region of interest" description="Disordered" evidence="1">
    <location>
        <begin position="88"/>
        <end position="143"/>
    </location>
</feature>
<dbReference type="RefSeq" id="XP_060061074.1">
    <property type="nucleotide sequence ID" value="XM_060205091.1"/>
</dbReference>
<feature type="compositionally biased region" description="Low complexity" evidence="1">
    <location>
        <begin position="121"/>
        <end position="131"/>
    </location>
</feature>
<evidence type="ECO:0000256" key="1">
    <source>
        <dbReference type="SAM" id="MobiDB-lite"/>
    </source>
</evidence>
<reference evidence="4" key="1">
    <citation type="submission" date="2025-08" db="UniProtKB">
        <authorList>
            <consortium name="RefSeq"/>
        </authorList>
    </citation>
    <scope>IDENTIFICATION</scope>
</reference>
<dbReference type="PANTHER" id="PTHR10825:SF31">
    <property type="entry name" value="POLYCOMB GROUP RING FINGER PROTEIN 2"/>
    <property type="match status" value="1"/>
</dbReference>
<proteinExistence type="predicted"/>
<organism evidence="3 4">
    <name type="scientific">Erinaceus europaeus</name>
    <name type="common">Western European hedgehog</name>
    <dbReference type="NCBI Taxonomy" id="9365"/>
    <lineage>
        <taxon>Eukaryota</taxon>
        <taxon>Metazoa</taxon>
        <taxon>Chordata</taxon>
        <taxon>Craniata</taxon>
        <taxon>Vertebrata</taxon>
        <taxon>Euteleostomi</taxon>
        <taxon>Mammalia</taxon>
        <taxon>Eutheria</taxon>
        <taxon>Laurasiatheria</taxon>
        <taxon>Eulipotyphla</taxon>
        <taxon>Erinaceidae</taxon>
        <taxon>Erinaceinae</taxon>
        <taxon>Erinaceus</taxon>
    </lineage>
</organism>
<keyword evidence="3" id="KW-1185">Reference proteome</keyword>
<dbReference type="Proteomes" id="UP001652624">
    <property type="component" value="Chromosome 13"/>
</dbReference>
<evidence type="ECO:0000259" key="2">
    <source>
        <dbReference type="Pfam" id="PF16207"/>
    </source>
</evidence>
<gene>
    <name evidence="4" type="primary">LOC132542574</name>
</gene>
<protein>
    <submittedName>
        <fullName evidence="4">Polycomb group RING finger protein 2-like</fullName>
    </submittedName>
</protein>
<feature type="compositionally biased region" description="Low complexity" evidence="1">
    <location>
        <begin position="90"/>
        <end position="101"/>
    </location>
</feature>
<dbReference type="Pfam" id="PF16207">
    <property type="entry name" value="RAWUL"/>
    <property type="match status" value="1"/>
</dbReference>
<evidence type="ECO:0000313" key="3">
    <source>
        <dbReference type="Proteomes" id="UP001652624"/>
    </source>
</evidence>
<evidence type="ECO:0000313" key="4">
    <source>
        <dbReference type="RefSeq" id="XP_060061074.1"/>
    </source>
</evidence>
<dbReference type="InterPro" id="IPR032443">
    <property type="entry name" value="RAWUL"/>
</dbReference>